<feature type="transmembrane region" description="Helical" evidence="17">
    <location>
        <begin position="21"/>
        <end position="38"/>
    </location>
</feature>
<comment type="caution">
    <text evidence="19">The sequence shown here is derived from an EMBL/GenBank/DDBJ whole genome shotgun (WGS) entry which is preliminary data.</text>
</comment>
<dbReference type="FunFam" id="1.20.120.1630:FF:000014">
    <property type="entry name" value="Steroid 5-alpha reductase, putative"/>
    <property type="match status" value="1"/>
</dbReference>
<dbReference type="InterPro" id="IPR016636">
    <property type="entry name" value="3-oxo-5-alpha-steroid_4-DH"/>
</dbReference>
<keyword evidence="11" id="KW-0443">Lipid metabolism</keyword>
<comment type="subcellular location">
    <subcellularLocation>
        <location evidence="2">Endoplasmic reticulum membrane</location>
        <topology evidence="2">Multi-pass membrane protein</topology>
    </subcellularLocation>
    <subcellularLocation>
        <location evidence="1">Microsome membrane</location>
        <topology evidence="1">Multi-pass membrane protein</topology>
    </subcellularLocation>
</comment>
<dbReference type="GO" id="GO:0047751">
    <property type="term" value="F:3-oxo-5-alpha-steroid 4-dehydrogenase (NADP+) activity"/>
    <property type="evidence" value="ECO:0007669"/>
    <property type="project" value="UniProtKB-EC"/>
</dbReference>
<keyword evidence="12 17" id="KW-0472">Membrane</keyword>
<dbReference type="AlphaFoldDB" id="A0A9P1IRK6"/>
<evidence type="ECO:0000256" key="4">
    <source>
        <dbReference type="ARBA" id="ARBA00022692"/>
    </source>
</evidence>
<feature type="transmembrane region" description="Helical" evidence="17">
    <location>
        <begin position="107"/>
        <end position="126"/>
    </location>
</feature>
<proteinExistence type="inferred from homology"/>
<comment type="catalytic activity">
    <reaction evidence="14">
        <text>5alpha-pregnane-3,20-dione + NADP(+) = progesterone + NADPH + H(+)</text>
        <dbReference type="Rhea" id="RHEA:21952"/>
        <dbReference type="ChEBI" id="CHEBI:15378"/>
        <dbReference type="ChEBI" id="CHEBI:17026"/>
        <dbReference type="ChEBI" id="CHEBI:28952"/>
        <dbReference type="ChEBI" id="CHEBI:57783"/>
        <dbReference type="ChEBI" id="CHEBI:58349"/>
        <dbReference type="EC" id="1.3.1.22"/>
    </reaction>
    <physiologicalReaction direction="right-to-left" evidence="14">
        <dbReference type="Rhea" id="RHEA:21954"/>
    </physiologicalReaction>
</comment>
<keyword evidence="7" id="KW-0492">Microsome</keyword>
<comment type="similarity">
    <text evidence="3 17">Belongs to the steroid 5-alpha reductase family.</text>
</comment>
<dbReference type="GO" id="GO:0030154">
    <property type="term" value="P:cell differentiation"/>
    <property type="evidence" value="ECO:0007669"/>
    <property type="project" value="UniProtKB-KW"/>
</dbReference>
<evidence type="ECO:0000256" key="16">
    <source>
        <dbReference type="ARBA" id="ARBA00049397"/>
    </source>
</evidence>
<evidence type="ECO:0000256" key="8">
    <source>
        <dbReference type="ARBA" id="ARBA00022857"/>
    </source>
</evidence>
<keyword evidence="5" id="KW-0221">Differentiation</keyword>
<dbReference type="PROSITE" id="PS50244">
    <property type="entry name" value="S5A_REDUCTASE"/>
    <property type="match status" value="1"/>
</dbReference>
<dbReference type="PANTHER" id="PTHR10556:SF57">
    <property type="entry name" value="3-OXO-5-ALPHA-STEROID 4-DEHYDROGENASE 1"/>
    <property type="match status" value="1"/>
</dbReference>
<organism evidence="19 20">
    <name type="scientific">Caenorhabditis angaria</name>
    <dbReference type="NCBI Taxonomy" id="860376"/>
    <lineage>
        <taxon>Eukaryota</taxon>
        <taxon>Metazoa</taxon>
        <taxon>Ecdysozoa</taxon>
        <taxon>Nematoda</taxon>
        <taxon>Chromadorea</taxon>
        <taxon>Rhabditida</taxon>
        <taxon>Rhabditina</taxon>
        <taxon>Rhabditomorpha</taxon>
        <taxon>Rhabditoidea</taxon>
        <taxon>Rhabditidae</taxon>
        <taxon>Peloderinae</taxon>
        <taxon>Caenorhabditis</taxon>
    </lineage>
</organism>
<protein>
    <recommendedName>
        <fullName evidence="17">3-oxo-5alpha-steroid 4-dehydrogenase (NADP(+))</fullName>
        <ecNumber evidence="17">1.3.1.22</ecNumber>
    </recommendedName>
</protein>
<keyword evidence="20" id="KW-1185">Reference proteome</keyword>
<feature type="domain" description="3-oxo-5-alpha-steroid 4-dehydrogenase C-terminal" evidence="18">
    <location>
        <begin position="75"/>
        <end position="221"/>
    </location>
</feature>
<dbReference type="InterPro" id="IPR039357">
    <property type="entry name" value="SRD5A/TECR"/>
</dbReference>
<keyword evidence="6" id="KW-0256">Endoplasmic reticulum</keyword>
<evidence type="ECO:0000256" key="15">
    <source>
        <dbReference type="ARBA" id="ARBA00049166"/>
    </source>
</evidence>
<sequence>MRSLEQFSKKKDLLQYSVPAGLAWFIQEFPAFIIPFVYTFQAKTYYGILANLLVLSHYSNRTFVFPFRLRSKNGSPWFIVLLAVGFCCWNGFIQGCWNANYQPEIRNIDWISIVPGVAIFLTGMLINHRADSILLNLRKPGESGYKIPRGELYEYISCPNYFGEIIEWTGYAIAVQSLPALAFAIFTFCNIGPRAIQHHQWYKSKFPDYPKDRKALIPFIW</sequence>
<name>A0A9P1IRK6_9PELO</name>
<keyword evidence="8" id="KW-0521">NADP</keyword>
<dbReference type="GO" id="GO:0006702">
    <property type="term" value="P:androgen biosynthetic process"/>
    <property type="evidence" value="ECO:0007669"/>
    <property type="project" value="UniProtKB-ARBA"/>
</dbReference>
<dbReference type="Gene3D" id="1.20.120.1630">
    <property type="match status" value="1"/>
</dbReference>
<keyword evidence="4 17" id="KW-0812">Transmembrane</keyword>
<evidence type="ECO:0000256" key="9">
    <source>
        <dbReference type="ARBA" id="ARBA00022989"/>
    </source>
</evidence>
<evidence type="ECO:0000256" key="2">
    <source>
        <dbReference type="ARBA" id="ARBA00004477"/>
    </source>
</evidence>
<comment type="catalytic activity">
    <reaction evidence="15">
        <text>androst-4-ene-3,17-dione + NADPH + H(+) = 5alpha-androstan-3,17-dione + NADP(+)</text>
        <dbReference type="Rhea" id="RHEA:50816"/>
        <dbReference type="ChEBI" id="CHEBI:15378"/>
        <dbReference type="ChEBI" id="CHEBI:15994"/>
        <dbReference type="ChEBI" id="CHEBI:16422"/>
        <dbReference type="ChEBI" id="CHEBI:57783"/>
        <dbReference type="ChEBI" id="CHEBI:58349"/>
    </reaction>
    <physiologicalReaction direction="left-to-right" evidence="15">
        <dbReference type="Rhea" id="RHEA:50817"/>
    </physiologicalReaction>
</comment>
<dbReference type="PANTHER" id="PTHR10556">
    <property type="entry name" value="3-OXO-5-ALPHA-STEROID 4-DEHYDROGENASE"/>
    <property type="match status" value="1"/>
</dbReference>
<reference evidence="19" key="1">
    <citation type="submission" date="2022-11" db="EMBL/GenBank/DDBJ databases">
        <authorList>
            <person name="Kikuchi T."/>
        </authorList>
    </citation>
    <scope>NUCLEOTIDE SEQUENCE</scope>
    <source>
        <strain evidence="19">PS1010</strain>
    </source>
</reference>
<evidence type="ECO:0000313" key="19">
    <source>
        <dbReference type="EMBL" id="CAI5449461.1"/>
    </source>
</evidence>
<dbReference type="InterPro" id="IPR001104">
    <property type="entry name" value="3-oxo-5_a-steroid_4-DH_C"/>
</dbReference>
<evidence type="ECO:0000256" key="6">
    <source>
        <dbReference type="ARBA" id="ARBA00022824"/>
    </source>
</evidence>
<evidence type="ECO:0000256" key="11">
    <source>
        <dbReference type="ARBA" id="ARBA00023098"/>
    </source>
</evidence>
<gene>
    <name evidence="19" type="ORF">CAMP_LOCUS12098</name>
</gene>
<comment type="caution">
    <text evidence="17">Lacks conserved residue(s) required for the propagation of feature annotation.</text>
</comment>
<dbReference type="PIRSF" id="PIRSF015596">
    <property type="entry name" value="5_alpha-SR2"/>
    <property type="match status" value="1"/>
</dbReference>
<dbReference type="EMBL" id="CANHGI010000004">
    <property type="protein sequence ID" value="CAI5449461.1"/>
    <property type="molecule type" value="Genomic_DNA"/>
</dbReference>
<comment type="catalytic activity">
    <reaction evidence="17">
        <text>a 3-oxo-5alpha-steroid + NADP(+) = a 3-oxo-Delta(4)-steroid + NADPH + H(+)</text>
        <dbReference type="Rhea" id="RHEA:54384"/>
        <dbReference type="ChEBI" id="CHEBI:13601"/>
        <dbReference type="ChEBI" id="CHEBI:15378"/>
        <dbReference type="ChEBI" id="CHEBI:47909"/>
        <dbReference type="ChEBI" id="CHEBI:57783"/>
        <dbReference type="ChEBI" id="CHEBI:58349"/>
        <dbReference type="EC" id="1.3.1.22"/>
    </reaction>
</comment>
<keyword evidence="10" id="KW-0560">Oxidoreductase</keyword>
<evidence type="ECO:0000256" key="1">
    <source>
        <dbReference type="ARBA" id="ARBA00004154"/>
    </source>
</evidence>
<dbReference type="Pfam" id="PF02544">
    <property type="entry name" value="Steroid_dh"/>
    <property type="match status" value="1"/>
</dbReference>
<evidence type="ECO:0000313" key="20">
    <source>
        <dbReference type="Proteomes" id="UP001152747"/>
    </source>
</evidence>
<comment type="catalytic activity">
    <reaction evidence="16">
        <text>17beta-hydroxy-5alpha-androstan-3-one + NADP(+) = testosterone + NADPH + H(+)</text>
        <dbReference type="Rhea" id="RHEA:50820"/>
        <dbReference type="ChEBI" id="CHEBI:15378"/>
        <dbReference type="ChEBI" id="CHEBI:16330"/>
        <dbReference type="ChEBI" id="CHEBI:17347"/>
        <dbReference type="ChEBI" id="CHEBI:57783"/>
        <dbReference type="ChEBI" id="CHEBI:58349"/>
        <dbReference type="EC" id="1.3.1.22"/>
    </reaction>
    <physiologicalReaction direction="right-to-left" evidence="16">
        <dbReference type="Rhea" id="RHEA:50822"/>
    </physiologicalReaction>
</comment>
<evidence type="ECO:0000259" key="18">
    <source>
        <dbReference type="Pfam" id="PF02544"/>
    </source>
</evidence>
<evidence type="ECO:0000256" key="17">
    <source>
        <dbReference type="PIRNR" id="PIRNR015596"/>
    </source>
</evidence>
<evidence type="ECO:0000256" key="14">
    <source>
        <dbReference type="ARBA" id="ARBA00048292"/>
    </source>
</evidence>
<evidence type="ECO:0000256" key="13">
    <source>
        <dbReference type="ARBA" id="ARBA00037789"/>
    </source>
</evidence>
<keyword evidence="9 17" id="KW-1133">Transmembrane helix</keyword>
<dbReference type="EC" id="1.3.1.22" evidence="17"/>
<dbReference type="OrthoDB" id="5788137at2759"/>
<evidence type="ECO:0000256" key="7">
    <source>
        <dbReference type="ARBA" id="ARBA00022848"/>
    </source>
</evidence>
<evidence type="ECO:0000256" key="10">
    <source>
        <dbReference type="ARBA" id="ARBA00023002"/>
    </source>
</evidence>
<comment type="function">
    <text evidence="13">Converts testosterone into 5-alpha-dihydrotestosterone and progesterone or corticosterone into their corresponding 5-alpha-3-oxosteroids. It plays a central role in sexual differentiation and androgen physiology.</text>
</comment>
<evidence type="ECO:0000256" key="12">
    <source>
        <dbReference type="ARBA" id="ARBA00023136"/>
    </source>
</evidence>
<dbReference type="GO" id="GO:0005789">
    <property type="term" value="C:endoplasmic reticulum membrane"/>
    <property type="evidence" value="ECO:0007669"/>
    <property type="project" value="UniProtKB-SubCell"/>
</dbReference>
<dbReference type="Proteomes" id="UP001152747">
    <property type="component" value="Unassembled WGS sequence"/>
</dbReference>
<accession>A0A9P1IRK6</accession>
<evidence type="ECO:0000256" key="3">
    <source>
        <dbReference type="ARBA" id="ARBA00007742"/>
    </source>
</evidence>
<evidence type="ECO:0000256" key="5">
    <source>
        <dbReference type="ARBA" id="ARBA00022782"/>
    </source>
</evidence>
<feature type="transmembrane region" description="Helical" evidence="17">
    <location>
        <begin position="76"/>
        <end position="95"/>
    </location>
</feature>